<reference evidence="2" key="3">
    <citation type="submission" date="2015-04" db="UniProtKB">
        <authorList>
            <consortium name="EnsemblPlants"/>
        </authorList>
    </citation>
    <scope>IDENTIFICATION</scope>
    <source>
        <strain evidence="2">cv. Jemalong A17</strain>
    </source>
</reference>
<gene>
    <name evidence="1" type="ordered locus">MTR_3g033980</name>
</gene>
<dbReference type="InterPro" id="IPR032675">
    <property type="entry name" value="LRR_dom_sf"/>
</dbReference>
<keyword evidence="3" id="KW-1185">Reference proteome</keyword>
<reference evidence="1 3" key="1">
    <citation type="journal article" date="2011" name="Nature">
        <title>The Medicago genome provides insight into the evolution of rhizobial symbioses.</title>
        <authorList>
            <person name="Young N.D."/>
            <person name="Debelle F."/>
            <person name="Oldroyd G.E."/>
            <person name="Geurts R."/>
            <person name="Cannon S.B."/>
            <person name="Udvardi M.K."/>
            <person name="Benedito V.A."/>
            <person name="Mayer K.F."/>
            <person name="Gouzy J."/>
            <person name="Schoof H."/>
            <person name="Van de Peer Y."/>
            <person name="Proost S."/>
            <person name="Cook D.R."/>
            <person name="Meyers B.C."/>
            <person name="Spannagl M."/>
            <person name="Cheung F."/>
            <person name="De Mita S."/>
            <person name="Krishnakumar V."/>
            <person name="Gundlach H."/>
            <person name="Zhou S."/>
            <person name="Mudge J."/>
            <person name="Bharti A.K."/>
            <person name="Murray J.D."/>
            <person name="Naoumkina M.A."/>
            <person name="Rosen B."/>
            <person name="Silverstein K.A."/>
            <person name="Tang H."/>
            <person name="Rombauts S."/>
            <person name="Zhao P.X."/>
            <person name="Zhou P."/>
            <person name="Barbe V."/>
            <person name="Bardou P."/>
            <person name="Bechner M."/>
            <person name="Bellec A."/>
            <person name="Berger A."/>
            <person name="Berges H."/>
            <person name="Bidwell S."/>
            <person name="Bisseling T."/>
            <person name="Choisne N."/>
            <person name="Couloux A."/>
            <person name="Denny R."/>
            <person name="Deshpande S."/>
            <person name="Dai X."/>
            <person name="Doyle J.J."/>
            <person name="Dudez A.M."/>
            <person name="Farmer A.D."/>
            <person name="Fouteau S."/>
            <person name="Franken C."/>
            <person name="Gibelin C."/>
            <person name="Gish J."/>
            <person name="Goldstein S."/>
            <person name="Gonzalez A.J."/>
            <person name="Green P.J."/>
            <person name="Hallab A."/>
            <person name="Hartog M."/>
            <person name="Hua A."/>
            <person name="Humphray S.J."/>
            <person name="Jeong D.H."/>
            <person name="Jing Y."/>
            <person name="Jocker A."/>
            <person name="Kenton S.M."/>
            <person name="Kim D.J."/>
            <person name="Klee K."/>
            <person name="Lai H."/>
            <person name="Lang C."/>
            <person name="Lin S."/>
            <person name="Macmil S.L."/>
            <person name="Magdelenat G."/>
            <person name="Matthews L."/>
            <person name="McCorrison J."/>
            <person name="Monaghan E.L."/>
            <person name="Mun J.H."/>
            <person name="Najar F.Z."/>
            <person name="Nicholson C."/>
            <person name="Noirot C."/>
            <person name="O'Bleness M."/>
            <person name="Paule C.R."/>
            <person name="Poulain J."/>
            <person name="Prion F."/>
            <person name="Qin B."/>
            <person name="Qu C."/>
            <person name="Retzel E.F."/>
            <person name="Riddle C."/>
            <person name="Sallet E."/>
            <person name="Samain S."/>
            <person name="Samson N."/>
            <person name="Sanders I."/>
            <person name="Saurat O."/>
            <person name="Scarpelli C."/>
            <person name="Schiex T."/>
            <person name="Segurens B."/>
            <person name="Severin A.J."/>
            <person name="Sherrier D.J."/>
            <person name="Shi R."/>
            <person name="Sims S."/>
            <person name="Singer S.R."/>
            <person name="Sinharoy S."/>
            <person name="Sterck L."/>
            <person name="Viollet A."/>
            <person name="Wang B.B."/>
            <person name="Wang K."/>
            <person name="Wang M."/>
            <person name="Wang X."/>
            <person name="Warfsmann J."/>
            <person name="Weissenbach J."/>
            <person name="White D.D."/>
            <person name="White J.D."/>
            <person name="Wiley G.B."/>
            <person name="Wincker P."/>
            <person name="Xing Y."/>
            <person name="Yang L."/>
            <person name="Yao Z."/>
            <person name="Ying F."/>
            <person name="Zhai J."/>
            <person name="Zhou L."/>
            <person name="Zuber A."/>
            <person name="Denarie J."/>
            <person name="Dixon R.A."/>
            <person name="May G.D."/>
            <person name="Schwartz D.C."/>
            <person name="Rogers J."/>
            <person name="Quetier F."/>
            <person name="Town C.D."/>
            <person name="Roe B.A."/>
        </authorList>
    </citation>
    <scope>NUCLEOTIDE SEQUENCE [LARGE SCALE GENOMIC DNA]</scope>
    <source>
        <strain evidence="1">A17</strain>
        <strain evidence="2 3">cv. Jemalong A17</strain>
    </source>
</reference>
<proteinExistence type="predicted"/>
<dbReference type="AlphaFoldDB" id="G7IX64"/>
<dbReference type="EMBL" id="CM001219">
    <property type="protein sequence ID" value="AES69735.2"/>
    <property type="molecule type" value="Genomic_DNA"/>
</dbReference>
<dbReference type="Proteomes" id="UP000002051">
    <property type="component" value="Chromosome 3"/>
</dbReference>
<dbReference type="EnsemblPlants" id="AES69735">
    <property type="protein sequence ID" value="AES69735"/>
    <property type="gene ID" value="MTR_3g033980"/>
</dbReference>
<protein>
    <submittedName>
        <fullName evidence="1 2">Uncharacterized protein</fullName>
    </submittedName>
</protein>
<dbReference type="PaxDb" id="3880-AES69735"/>
<reference evidence="1 3" key="2">
    <citation type="journal article" date="2014" name="BMC Genomics">
        <title>An improved genome release (version Mt4.0) for the model legume Medicago truncatula.</title>
        <authorList>
            <person name="Tang H."/>
            <person name="Krishnakumar V."/>
            <person name="Bidwell S."/>
            <person name="Rosen B."/>
            <person name="Chan A."/>
            <person name="Zhou S."/>
            <person name="Gentzbittel L."/>
            <person name="Childs K.L."/>
            <person name="Yandell M."/>
            <person name="Gundlach H."/>
            <person name="Mayer K.F."/>
            <person name="Schwartz D.C."/>
            <person name="Town C.D."/>
        </authorList>
    </citation>
    <scope>GENOME REANNOTATION</scope>
    <source>
        <strain evidence="2 3">cv. Jemalong A17</strain>
    </source>
</reference>
<accession>G7IX64</accession>
<dbReference type="HOGENOM" id="CLU_1362231_0_0_1"/>
<organism evidence="1 3">
    <name type="scientific">Medicago truncatula</name>
    <name type="common">Barrel medic</name>
    <name type="synonym">Medicago tribuloides</name>
    <dbReference type="NCBI Taxonomy" id="3880"/>
    <lineage>
        <taxon>Eukaryota</taxon>
        <taxon>Viridiplantae</taxon>
        <taxon>Streptophyta</taxon>
        <taxon>Embryophyta</taxon>
        <taxon>Tracheophyta</taxon>
        <taxon>Spermatophyta</taxon>
        <taxon>Magnoliopsida</taxon>
        <taxon>eudicotyledons</taxon>
        <taxon>Gunneridae</taxon>
        <taxon>Pentapetalae</taxon>
        <taxon>rosids</taxon>
        <taxon>fabids</taxon>
        <taxon>Fabales</taxon>
        <taxon>Fabaceae</taxon>
        <taxon>Papilionoideae</taxon>
        <taxon>50 kb inversion clade</taxon>
        <taxon>NPAAA clade</taxon>
        <taxon>Hologalegina</taxon>
        <taxon>IRL clade</taxon>
        <taxon>Trifolieae</taxon>
        <taxon>Medicago</taxon>
    </lineage>
</organism>
<evidence type="ECO:0000313" key="2">
    <source>
        <dbReference type="EnsemblPlants" id="AES69735"/>
    </source>
</evidence>
<dbReference type="SUPFAM" id="SSF52058">
    <property type="entry name" value="L domain-like"/>
    <property type="match status" value="1"/>
</dbReference>
<accession>A0A0C3VEE1</accession>
<evidence type="ECO:0000313" key="3">
    <source>
        <dbReference type="Proteomes" id="UP000002051"/>
    </source>
</evidence>
<sequence>MAPLASQLSNHFRSVIVMHLDHYLNEMDTLTALESLTLDSLSSCGKGVFLPPKFQPTHSQIMTTLSDLEIGGDNIVHTLLKEQLLPIFLVSLTIANLPEMKYLEGNVLRARVFSSHVAFFSEITCICNLSTELMSLPDMLPSSLESLKFDDCPRLGLLPRDEFPSSLKLLNINGCPLLTSMYANLRSRHVSKIADIPVHKN</sequence>
<evidence type="ECO:0000313" key="1">
    <source>
        <dbReference type="EMBL" id="AES69735.2"/>
    </source>
</evidence>
<name>G7IX64_MEDTR</name>
<dbReference type="Gene3D" id="3.80.10.10">
    <property type="entry name" value="Ribonuclease Inhibitor"/>
    <property type="match status" value="1"/>
</dbReference>